<evidence type="ECO:0000313" key="1">
    <source>
        <dbReference type="EMBL" id="GAC66920.1"/>
    </source>
</evidence>
<dbReference type="Proteomes" id="UP000011666">
    <property type="component" value="Unassembled WGS sequence"/>
</dbReference>
<sequence length="164" mass="18409">MNEIPAELRGDLRRLIESEELGESFFGAAAARSQDEARVKAWDALHRLEFQTNIGVRRFVETVGAGVTTTNRLAETAGTVGGTAMLLLPWRAQMTSVRLGTHRYLPAFRRLAAGFAGTEHQEFFDYVVAHELAIIDFTERTLFDERSPLDAVHRLLDRPVPQND</sequence>
<gene>
    <name evidence="1" type="ORF">GS4_05_01290</name>
</gene>
<dbReference type="RefSeq" id="WP_007617599.1">
    <property type="nucleotide sequence ID" value="NZ_BANX01000005.1"/>
</dbReference>
<dbReference type="STRING" id="1223545.GS4_05_01290"/>
<dbReference type="eggNOG" id="ENOG50333SH">
    <property type="taxonomic scope" value="Bacteria"/>
</dbReference>
<dbReference type="AlphaFoldDB" id="M0QEC6"/>
<comment type="caution">
    <text evidence="1">The sequence shown here is derived from an EMBL/GenBank/DDBJ whole genome shotgun (WGS) entry which is preliminary data.</text>
</comment>
<keyword evidence="2" id="KW-1185">Reference proteome</keyword>
<name>M0QEC6_9ACTN</name>
<proteinExistence type="predicted"/>
<evidence type="ECO:0000313" key="2">
    <source>
        <dbReference type="Proteomes" id="UP000011666"/>
    </source>
</evidence>
<dbReference type="OrthoDB" id="6688124at2"/>
<protein>
    <submittedName>
        <fullName evidence="1">Uncharacterized protein</fullName>
    </submittedName>
</protein>
<reference evidence="1 2" key="1">
    <citation type="submission" date="2013-01" db="EMBL/GenBank/DDBJ databases">
        <title>Whole genome shotgun sequence of Gordonia soli NBRC 108243.</title>
        <authorList>
            <person name="Isaki-Nakamura S."/>
            <person name="Hosoyama A."/>
            <person name="Tsuchikane K."/>
            <person name="Ando Y."/>
            <person name="Baba S."/>
            <person name="Ohji S."/>
            <person name="Hamada M."/>
            <person name="Tamura T."/>
            <person name="Yamazoe A."/>
            <person name="Yamazaki S."/>
            <person name="Fujita N."/>
        </authorList>
    </citation>
    <scope>NUCLEOTIDE SEQUENCE [LARGE SCALE GENOMIC DNA]</scope>
    <source>
        <strain evidence="1 2">NBRC 108243</strain>
    </source>
</reference>
<accession>M0QEC6</accession>
<organism evidence="1 2">
    <name type="scientific">Gordonia soli NBRC 108243</name>
    <dbReference type="NCBI Taxonomy" id="1223545"/>
    <lineage>
        <taxon>Bacteria</taxon>
        <taxon>Bacillati</taxon>
        <taxon>Actinomycetota</taxon>
        <taxon>Actinomycetes</taxon>
        <taxon>Mycobacteriales</taxon>
        <taxon>Gordoniaceae</taxon>
        <taxon>Gordonia</taxon>
    </lineage>
</organism>
<dbReference type="EMBL" id="BANX01000005">
    <property type="protein sequence ID" value="GAC66920.1"/>
    <property type="molecule type" value="Genomic_DNA"/>
</dbReference>